<dbReference type="Gene3D" id="2.10.109.10">
    <property type="entry name" value="Umud Fragment, subunit A"/>
    <property type="match status" value="1"/>
</dbReference>
<comment type="similarity">
    <text evidence="2">Belongs to the peptidase S26 family.</text>
</comment>
<protein>
    <submittedName>
        <fullName evidence="5">S26 family signal peptidase</fullName>
    </submittedName>
</protein>
<evidence type="ECO:0000313" key="5">
    <source>
        <dbReference type="EMBL" id="GGO00426.1"/>
    </source>
</evidence>
<reference evidence="5" key="2">
    <citation type="submission" date="2020-09" db="EMBL/GenBank/DDBJ databases">
        <authorList>
            <person name="Sun Q."/>
            <person name="Zhou Y."/>
        </authorList>
    </citation>
    <scope>NUCLEOTIDE SEQUENCE</scope>
    <source>
        <strain evidence="5">CGMCC 4.7138</strain>
    </source>
</reference>
<dbReference type="Proteomes" id="UP000653480">
    <property type="component" value="Unassembled WGS sequence"/>
</dbReference>
<feature type="active site" evidence="3">
    <location>
        <position position="92"/>
    </location>
</feature>
<dbReference type="Pfam" id="PF10502">
    <property type="entry name" value="Peptidase_S26"/>
    <property type="match status" value="2"/>
</dbReference>
<feature type="domain" description="Peptidase S26" evidence="4">
    <location>
        <begin position="7"/>
        <end position="102"/>
    </location>
</feature>
<dbReference type="GO" id="GO:0004252">
    <property type="term" value="F:serine-type endopeptidase activity"/>
    <property type="evidence" value="ECO:0007669"/>
    <property type="project" value="InterPro"/>
</dbReference>
<dbReference type="InterPro" id="IPR000223">
    <property type="entry name" value="Pept_S26A_signal_pept_1"/>
</dbReference>
<evidence type="ECO:0000313" key="6">
    <source>
        <dbReference type="Proteomes" id="UP000653480"/>
    </source>
</evidence>
<dbReference type="InterPro" id="IPR019533">
    <property type="entry name" value="Peptidase_S26"/>
</dbReference>
<reference evidence="5" key="1">
    <citation type="journal article" date="2014" name="Int. J. Syst. Evol. Microbiol.">
        <title>Complete genome sequence of Corynebacterium casei LMG S-19264T (=DSM 44701T), isolated from a smear-ripened cheese.</title>
        <authorList>
            <consortium name="US DOE Joint Genome Institute (JGI-PGF)"/>
            <person name="Walter F."/>
            <person name="Albersmeier A."/>
            <person name="Kalinowski J."/>
            <person name="Ruckert C."/>
        </authorList>
    </citation>
    <scope>NUCLEOTIDE SEQUENCE</scope>
    <source>
        <strain evidence="5">CGMCC 4.7138</strain>
    </source>
</reference>
<dbReference type="EMBL" id="BMMN01000001">
    <property type="protein sequence ID" value="GGO00426.1"/>
    <property type="molecule type" value="Genomic_DNA"/>
</dbReference>
<accession>A0A8H9L9E3</accession>
<feature type="active site" evidence="3">
    <location>
        <position position="35"/>
    </location>
</feature>
<dbReference type="PANTHER" id="PTHR43390:SF1">
    <property type="entry name" value="CHLOROPLAST PROCESSING PEPTIDASE"/>
    <property type="match status" value="1"/>
</dbReference>
<evidence type="ECO:0000259" key="4">
    <source>
        <dbReference type="Pfam" id="PF10502"/>
    </source>
</evidence>
<comment type="subcellular location">
    <subcellularLocation>
        <location evidence="1">Cell membrane</location>
        <topology evidence="1">Single-pass type II membrane protein</topology>
    </subcellularLocation>
</comment>
<organism evidence="5 6">
    <name type="scientific">Microbispora bryophytorum</name>
    <dbReference type="NCBI Taxonomy" id="1460882"/>
    <lineage>
        <taxon>Bacteria</taxon>
        <taxon>Bacillati</taxon>
        <taxon>Actinomycetota</taxon>
        <taxon>Actinomycetes</taxon>
        <taxon>Streptosporangiales</taxon>
        <taxon>Streptosporangiaceae</taxon>
        <taxon>Microbispora</taxon>
    </lineage>
</organism>
<evidence type="ECO:0000256" key="1">
    <source>
        <dbReference type="ARBA" id="ARBA00004401"/>
    </source>
</evidence>
<dbReference type="PRINTS" id="PR00727">
    <property type="entry name" value="LEADERPTASE"/>
</dbReference>
<gene>
    <name evidence="5" type="primary">lepB</name>
    <name evidence="5" type="ORF">GCM10011574_07200</name>
</gene>
<dbReference type="GO" id="GO:0005886">
    <property type="term" value="C:plasma membrane"/>
    <property type="evidence" value="ECO:0007669"/>
    <property type="project" value="UniProtKB-SubCell"/>
</dbReference>
<comment type="caution">
    <text evidence="5">The sequence shown here is derived from an EMBL/GenBank/DDBJ whole genome shotgun (WGS) entry which is preliminary data.</text>
</comment>
<feature type="domain" description="Peptidase S26" evidence="4">
    <location>
        <begin position="114"/>
        <end position="151"/>
    </location>
</feature>
<dbReference type="AlphaFoldDB" id="A0A8H9L9E3"/>
<dbReference type="SUPFAM" id="SSF51306">
    <property type="entry name" value="LexA/Signal peptidase"/>
    <property type="match status" value="1"/>
</dbReference>
<dbReference type="CDD" id="cd06530">
    <property type="entry name" value="S26_SPase_I"/>
    <property type="match status" value="1"/>
</dbReference>
<sequence length="154" mass="16284">MSLLLTVAAMAVLALATATLGMRRAFVVVTVRGRSMQPTLRDGDRVLVRRRGVTAVRPDDLVVFADVIDAPPVPVPAGAAEDDGPRTVWVVKRAVAVPGDPVPEARVPVLAGGTTSVPAERLVVLGDNPAVSRDSRLYGYVAAERLLGVVIRRM</sequence>
<evidence type="ECO:0000256" key="3">
    <source>
        <dbReference type="PIRSR" id="PIRSR600223-1"/>
    </source>
</evidence>
<proteinExistence type="inferred from homology"/>
<dbReference type="PANTHER" id="PTHR43390">
    <property type="entry name" value="SIGNAL PEPTIDASE I"/>
    <property type="match status" value="1"/>
</dbReference>
<dbReference type="GO" id="GO:0006465">
    <property type="term" value="P:signal peptide processing"/>
    <property type="evidence" value="ECO:0007669"/>
    <property type="project" value="InterPro"/>
</dbReference>
<dbReference type="InterPro" id="IPR036286">
    <property type="entry name" value="LexA/Signal_pep-like_sf"/>
</dbReference>
<dbReference type="RefSeq" id="WP_208762051.1">
    <property type="nucleotide sequence ID" value="NZ_BMMN01000001.1"/>
</dbReference>
<name>A0A8H9L9E3_9ACTN</name>
<keyword evidence="6" id="KW-1185">Reference proteome</keyword>
<evidence type="ECO:0000256" key="2">
    <source>
        <dbReference type="ARBA" id="ARBA00009370"/>
    </source>
</evidence>